<dbReference type="Pfam" id="PF00041">
    <property type="entry name" value="fn3"/>
    <property type="match status" value="1"/>
</dbReference>
<dbReference type="PANTHER" id="PTHR23037">
    <property type="entry name" value="CYTOKINE RECEPTOR"/>
    <property type="match status" value="1"/>
</dbReference>
<gene>
    <name evidence="11" type="primary">MPL</name>
</gene>
<feature type="signal peptide" evidence="9">
    <location>
        <begin position="1"/>
        <end position="28"/>
    </location>
</feature>
<evidence type="ECO:0000313" key="12">
    <source>
        <dbReference type="Proteomes" id="UP000472275"/>
    </source>
</evidence>
<dbReference type="Pfam" id="PF09067">
    <property type="entry name" value="EpoR_lig-bind"/>
    <property type="match status" value="1"/>
</dbReference>
<sequence>MAACLHQGWLLSLLPAVLLSLRSPPAAPEPVTSQDAALLAGVPEDILCFSRSFEDLTCFWDEEEEEAASGMCHFYYWYSSQDVRLFTQLHLCVLDAITNQAKYQRKLSVDAVGLIAPPGNITARWAGAAGQLCVSWQPPLGDYLNFFLYEVQCCPASSPEMPCSTMLDPGGQQPGDPSSQPAISTHAPTAGGATASLGAGQRLVQANTWVVLRDLRPGVRYHIQVRSKPDGTSMDGVWGPWSQAVAAETPRSSGDIGLSCSTPDLQHVRCEWSWDPAEPHGSHQLFYRPPPSRASTREDAWQRCEEVSVGVQGTHACTFQPRAGSAISILVNVTQPHALPTLSYFKEPFWLHQAVLTDAPQLVQATVSQGQLSLQWLPPLEVLAEQLDYQVRYAVEKSHDWKVLQVPRAARKEVLDLRPGARYHAQVRAQPSGPWYQGSWSAWSKPVVVDAMASAGWIIPSVTVVPLLFTGVLLGLRCTFPSLYSNVKQKLWPPVPDLHRTLGSFLHESSKHGQVRGPGQGPPRLSPPGGSSKGGPHRAPSVSPQANTFYKQPPEEAVLPCLLEVLPGPRGEPGAPPPPPPEHAAGRLPGTDIANQSYLLMSGWEPRGPP</sequence>
<keyword evidence="7" id="KW-0325">Glycoprotein</keyword>
<dbReference type="InterPro" id="IPR013783">
    <property type="entry name" value="Ig-like_fold"/>
</dbReference>
<keyword evidence="5" id="KW-0472">Membrane</keyword>
<dbReference type="InterPro" id="IPR015152">
    <property type="entry name" value="Growth/epo_recpt_lig-bind"/>
</dbReference>
<dbReference type="GeneTree" id="ENSGT00940000161225"/>
<evidence type="ECO:0000313" key="11">
    <source>
        <dbReference type="Ensembl" id="ENSACCP00020010572.1"/>
    </source>
</evidence>
<keyword evidence="3 9" id="KW-0732">Signal</keyword>
<proteinExistence type="predicted"/>
<name>A0A663EE11_AQUCH</name>
<dbReference type="GO" id="GO:0004896">
    <property type="term" value="F:cytokine receptor activity"/>
    <property type="evidence" value="ECO:0007669"/>
    <property type="project" value="TreeGrafter"/>
</dbReference>
<reference evidence="11" key="1">
    <citation type="submission" date="2025-08" db="UniProtKB">
        <authorList>
            <consortium name="Ensembl"/>
        </authorList>
    </citation>
    <scope>IDENTIFICATION</scope>
</reference>
<feature type="region of interest" description="Disordered" evidence="8">
    <location>
        <begin position="509"/>
        <end position="610"/>
    </location>
</feature>
<dbReference type="GO" id="GO:0009897">
    <property type="term" value="C:external side of plasma membrane"/>
    <property type="evidence" value="ECO:0007669"/>
    <property type="project" value="TreeGrafter"/>
</dbReference>
<evidence type="ECO:0000256" key="2">
    <source>
        <dbReference type="ARBA" id="ARBA00022692"/>
    </source>
</evidence>
<evidence type="ECO:0000256" key="5">
    <source>
        <dbReference type="ARBA" id="ARBA00023136"/>
    </source>
</evidence>
<feature type="region of interest" description="Disordered" evidence="8">
    <location>
        <begin position="164"/>
        <end position="194"/>
    </location>
</feature>
<dbReference type="PANTHER" id="PTHR23037:SF31">
    <property type="entry name" value="THROMBOPOIETIN RECEPTOR"/>
    <property type="match status" value="1"/>
</dbReference>
<dbReference type="Ensembl" id="ENSACCT00020011045.1">
    <property type="protein sequence ID" value="ENSACCP00020010572.1"/>
    <property type="gene ID" value="ENSACCG00020007235.1"/>
</dbReference>
<keyword evidence="4" id="KW-1133">Transmembrane helix</keyword>
<protein>
    <submittedName>
        <fullName evidence="11">MPL proto-onco, thrombopoietin receptor</fullName>
    </submittedName>
</protein>
<dbReference type="Gene3D" id="2.60.40.10">
    <property type="entry name" value="Immunoglobulins"/>
    <property type="match status" value="4"/>
</dbReference>
<dbReference type="CDD" id="cd00063">
    <property type="entry name" value="FN3"/>
    <property type="match status" value="2"/>
</dbReference>
<evidence type="ECO:0000256" key="9">
    <source>
        <dbReference type="SAM" id="SignalP"/>
    </source>
</evidence>
<evidence type="ECO:0000256" key="6">
    <source>
        <dbReference type="ARBA" id="ARBA00023170"/>
    </source>
</evidence>
<dbReference type="InterPro" id="IPR003961">
    <property type="entry name" value="FN3_dom"/>
</dbReference>
<evidence type="ECO:0000259" key="10">
    <source>
        <dbReference type="PROSITE" id="PS50853"/>
    </source>
</evidence>
<keyword evidence="2" id="KW-0812">Transmembrane</keyword>
<dbReference type="AlphaFoldDB" id="A0A663EE11"/>
<feature type="domain" description="Fibronectin type-III" evidence="10">
    <location>
        <begin position="117"/>
        <end position="252"/>
    </location>
</feature>
<keyword evidence="6" id="KW-0675">Receptor</keyword>
<accession>A0A663EE11</accession>
<dbReference type="SMART" id="SM00060">
    <property type="entry name" value="FN3"/>
    <property type="match status" value="2"/>
</dbReference>
<evidence type="ECO:0000256" key="4">
    <source>
        <dbReference type="ARBA" id="ARBA00022989"/>
    </source>
</evidence>
<evidence type="ECO:0000256" key="7">
    <source>
        <dbReference type="ARBA" id="ARBA00023180"/>
    </source>
</evidence>
<dbReference type="PROSITE" id="PS50853">
    <property type="entry name" value="FN3"/>
    <property type="match status" value="2"/>
</dbReference>
<evidence type="ECO:0000256" key="8">
    <source>
        <dbReference type="SAM" id="MobiDB-lite"/>
    </source>
</evidence>
<organism evidence="11 12">
    <name type="scientific">Aquila chrysaetos chrysaetos</name>
    <dbReference type="NCBI Taxonomy" id="223781"/>
    <lineage>
        <taxon>Eukaryota</taxon>
        <taxon>Metazoa</taxon>
        <taxon>Chordata</taxon>
        <taxon>Craniata</taxon>
        <taxon>Vertebrata</taxon>
        <taxon>Euteleostomi</taxon>
        <taxon>Archelosauria</taxon>
        <taxon>Archosauria</taxon>
        <taxon>Dinosauria</taxon>
        <taxon>Saurischia</taxon>
        <taxon>Theropoda</taxon>
        <taxon>Coelurosauria</taxon>
        <taxon>Aves</taxon>
        <taxon>Neognathae</taxon>
        <taxon>Neoaves</taxon>
        <taxon>Telluraves</taxon>
        <taxon>Accipitrimorphae</taxon>
        <taxon>Accipitriformes</taxon>
        <taxon>Accipitridae</taxon>
        <taxon>Accipitrinae</taxon>
        <taxon>Aquila</taxon>
    </lineage>
</organism>
<reference evidence="11" key="2">
    <citation type="submission" date="2025-09" db="UniProtKB">
        <authorList>
            <consortium name="Ensembl"/>
        </authorList>
    </citation>
    <scope>IDENTIFICATION</scope>
</reference>
<evidence type="ECO:0000256" key="3">
    <source>
        <dbReference type="ARBA" id="ARBA00022729"/>
    </source>
</evidence>
<evidence type="ECO:0000256" key="1">
    <source>
        <dbReference type="ARBA" id="ARBA00004479"/>
    </source>
</evidence>
<feature type="domain" description="Fibronectin type-III" evidence="10">
    <location>
        <begin position="359"/>
        <end position="452"/>
    </location>
</feature>
<dbReference type="Proteomes" id="UP000472275">
    <property type="component" value="Chromosome 12"/>
</dbReference>
<dbReference type="InterPro" id="IPR036116">
    <property type="entry name" value="FN3_sf"/>
</dbReference>
<dbReference type="SUPFAM" id="SSF49265">
    <property type="entry name" value="Fibronectin type III"/>
    <property type="match status" value="4"/>
</dbReference>
<comment type="subcellular location">
    <subcellularLocation>
        <location evidence="1">Membrane</location>
        <topology evidence="1">Single-pass type I membrane protein</topology>
    </subcellularLocation>
</comment>
<feature type="chain" id="PRO_5025677145" evidence="9">
    <location>
        <begin position="29"/>
        <end position="610"/>
    </location>
</feature>
<keyword evidence="12" id="KW-1185">Reference proteome</keyword>